<comment type="caution">
    <text evidence="5">The sequence shown here is derived from an EMBL/GenBank/DDBJ whole genome shotgun (WGS) entry which is preliminary data.</text>
</comment>
<dbReference type="GO" id="GO:0005524">
    <property type="term" value="F:ATP binding"/>
    <property type="evidence" value="ECO:0007669"/>
    <property type="project" value="UniProtKB-KW"/>
</dbReference>
<dbReference type="InterPro" id="IPR008271">
    <property type="entry name" value="Ser/Thr_kinase_AS"/>
</dbReference>
<reference evidence="5 6" key="1">
    <citation type="journal article" date="2018" name="Cell">
        <title>The Chara Genome: Secondary Complexity and Implications for Plant Terrestrialization.</title>
        <authorList>
            <person name="Nishiyama T."/>
            <person name="Sakayama H."/>
            <person name="Vries J.D."/>
            <person name="Buschmann H."/>
            <person name="Saint-Marcoux D."/>
            <person name="Ullrich K.K."/>
            <person name="Haas F.B."/>
            <person name="Vanderstraeten L."/>
            <person name="Becker D."/>
            <person name="Lang D."/>
            <person name="Vosolsobe S."/>
            <person name="Rombauts S."/>
            <person name="Wilhelmsson P.K.I."/>
            <person name="Janitza P."/>
            <person name="Kern R."/>
            <person name="Heyl A."/>
            <person name="Rumpler F."/>
            <person name="Villalobos L.I.A.C."/>
            <person name="Clay J.M."/>
            <person name="Skokan R."/>
            <person name="Toyoda A."/>
            <person name="Suzuki Y."/>
            <person name="Kagoshima H."/>
            <person name="Schijlen E."/>
            <person name="Tajeshwar N."/>
            <person name="Catarino B."/>
            <person name="Hetherington A.J."/>
            <person name="Saltykova A."/>
            <person name="Bonnot C."/>
            <person name="Breuninger H."/>
            <person name="Symeonidi A."/>
            <person name="Radhakrishnan G.V."/>
            <person name="Van Nieuwerburgh F."/>
            <person name="Deforce D."/>
            <person name="Chang C."/>
            <person name="Karol K.G."/>
            <person name="Hedrich R."/>
            <person name="Ulvskov P."/>
            <person name="Glockner G."/>
            <person name="Delwiche C.F."/>
            <person name="Petrasek J."/>
            <person name="Van de Peer Y."/>
            <person name="Friml J."/>
            <person name="Beilby M."/>
            <person name="Dolan L."/>
            <person name="Kohara Y."/>
            <person name="Sugano S."/>
            <person name="Fujiyama A."/>
            <person name="Delaux P.-M."/>
            <person name="Quint M."/>
            <person name="TheiBen G."/>
            <person name="Hagemann M."/>
            <person name="Harholt J."/>
            <person name="Dunand C."/>
            <person name="Zachgo S."/>
            <person name="Langdale J."/>
            <person name="Maumus F."/>
            <person name="Straeten D.V.D."/>
            <person name="Gould S.B."/>
            <person name="Rensing S.A."/>
        </authorList>
    </citation>
    <scope>NUCLEOTIDE SEQUENCE [LARGE SCALE GENOMIC DNA]</scope>
    <source>
        <strain evidence="5 6">S276</strain>
    </source>
</reference>
<evidence type="ECO:0000256" key="1">
    <source>
        <dbReference type="ARBA" id="ARBA00022741"/>
    </source>
</evidence>
<dbReference type="Gene3D" id="3.30.200.20">
    <property type="entry name" value="Phosphorylase Kinase, domain 1"/>
    <property type="match status" value="1"/>
</dbReference>
<keyword evidence="2" id="KW-0067">ATP-binding</keyword>
<keyword evidence="6" id="KW-1185">Reference proteome</keyword>
<feature type="domain" description="Protein kinase" evidence="4">
    <location>
        <begin position="52"/>
        <end position="394"/>
    </location>
</feature>
<proteinExistence type="predicted"/>
<evidence type="ECO:0000313" key="5">
    <source>
        <dbReference type="EMBL" id="GBG42796.1"/>
    </source>
</evidence>
<dbReference type="GO" id="GO:0004672">
    <property type="term" value="F:protein kinase activity"/>
    <property type="evidence" value="ECO:0007669"/>
    <property type="project" value="InterPro"/>
</dbReference>
<dbReference type="SMART" id="SM00220">
    <property type="entry name" value="S_TKc"/>
    <property type="match status" value="1"/>
</dbReference>
<name>A0A388JK48_CHABU</name>
<evidence type="ECO:0000313" key="6">
    <source>
        <dbReference type="Proteomes" id="UP000265515"/>
    </source>
</evidence>
<dbReference type="Gene3D" id="1.10.510.10">
    <property type="entry name" value="Transferase(Phosphotransferase) domain 1"/>
    <property type="match status" value="1"/>
</dbReference>
<dbReference type="InterPro" id="IPR000719">
    <property type="entry name" value="Prot_kinase_dom"/>
</dbReference>
<dbReference type="InterPro" id="IPR001245">
    <property type="entry name" value="Ser-Thr/Tyr_kinase_cat_dom"/>
</dbReference>
<feature type="compositionally biased region" description="Polar residues" evidence="3">
    <location>
        <begin position="1"/>
        <end position="18"/>
    </location>
</feature>
<keyword evidence="1" id="KW-0547">Nucleotide-binding</keyword>
<dbReference type="Gramene" id="GBG42796">
    <property type="protein sequence ID" value="GBG42796"/>
    <property type="gene ID" value="CBR_g76277"/>
</dbReference>
<dbReference type="PANTHER" id="PTHR27001">
    <property type="entry name" value="OS01G0253100 PROTEIN"/>
    <property type="match status" value="1"/>
</dbReference>
<dbReference type="SUPFAM" id="SSF56112">
    <property type="entry name" value="Protein kinase-like (PK-like)"/>
    <property type="match status" value="1"/>
</dbReference>
<gene>
    <name evidence="5" type="ORF">CBR_g76277</name>
</gene>
<feature type="region of interest" description="Disordered" evidence="3">
    <location>
        <begin position="1"/>
        <end position="21"/>
    </location>
</feature>
<evidence type="ECO:0000256" key="3">
    <source>
        <dbReference type="SAM" id="MobiDB-lite"/>
    </source>
</evidence>
<dbReference type="GO" id="GO:0005886">
    <property type="term" value="C:plasma membrane"/>
    <property type="evidence" value="ECO:0007669"/>
    <property type="project" value="TreeGrafter"/>
</dbReference>
<dbReference type="Pfam" id="PF07714">
    <property type="entry name" value="PK_Tyr_Ser-Thr"/>
    <property type="match status" value="1"/>
</dbReference>
<dbReference type="PROSITE" id="PS50011">
    <property type="entry name" value="PROTEIN_KINASE_DOM"/>
    <property type="match status" value="1"/>
</dbReference>
<accession>A0A388JK48</accession>
<protein>
    <recommendedName>
        <fullName evidence="4">Protein kinase domain-containing protein</fullName>
    </recommendedName>
</protein>
<dbReference type="STRING" id="69332.A0A388JK48"/>
<dbReference type="PROSITE" id="PS00108">
    <property type="entry name" value="PROTEIN_KINASE_ST"/>
    <property type="match status" value="1"/>
</dbReference>
<dbReference type="PANTHER" id="PTHR27001:SF764">
    <property type="entry name" value="OS05G0387700 PROTEIN"/>
    <property type="match status" value="1"/>
</dbReference>
<dbReference type="AlphaFoldDB" id="A0A388JK48"/>
<dbReference type="EMBL" id="BFEA01002843">
    <property type="protein sequence ID" value="GBG42796.1"/>
    <property type="molecule type" value="Genomic_DNA"/>
</dbReference>
<evidence type="ECO:0000256" key="2">
    <source>
        <dbReference type="ARBA" id="ARBA00022840"/>
    </source>
</evidence>
<feature type="region of interest" description="Disordered" evidence="3">
    <location>
        <begin position="355"/>
        <end position="374"/>
    </location>
</feature>
<dbReference type="OrthoDB" id="339325at2759"/>
<sequence length="438" mass="47978">MTRSLKATEMTSSGTGDSYGSAAGGQPGLLVRPSSVLKQYSWEELAKACDGFSPSRLVGKGGAAEVYRGEIAGGQKVAIKMMKGAEFSETRFRQFQAELDVLATLRHMHLCSIIGYAAHQSRSFIVYPFVEGGTLYDCLHGAPPEPNPGDGDARPERGPLSWKARLSIARQVAKALRHLHEEVDPPVIHRDVKSKNVVLEYGGHGDSAKIRAYLSDFGLAKLGQSAFSSSTPPLLAGAQQPPGNMTNIDLVTFDTPEHTVTWSGDTIHTLNVAGTWGYMAPEYMRSCWLTYKNDVYAFGVILLELVTRRKAFGRMDVLPEQQQDARNGAEGIPQTLTYWAKRTLRGLECLSSSDEEEGSRTYRGTGVAPTVRSRRKRPYSMKINGVQELADPQLESLCMARTRTSLRSKASTKRVYSTKMNGVQELADPQLESIGPPC</sequence>
<organism evidence="5 6">
    <name type="scientific">Chara braunii</name>
    <name type="common">Braun's stonewort</name>
    <dbReference type="NCBI Taxonomy" id="69332"/>
    <lineage>
        <taxon>Eukaryota</taxon>
        <taxon>Viridiplantae</taxon>
        <taxon>Streptophyta</taxon>
        <taxon>Charophyceae</taxon>
        <taxon>Charales</taxon>
        <taxon>Characeae</taxon>
        <taxon>Chara</taxon>
    </lineage>
</organism>
<evidence type="ECO:0000259" key="4">
    <source>
        <dbReference type="PROSITE" id="PS50011"/>
    </source>
</evidence>
<dbReference type="InterPro" id="IPR011009">
    <property type="entry name" value="Kinase-like_dom_sf"/>
</dbReference>
<dbReference type="Proteomes" id="UP000265515">
    <property type="component" value="Unassembled WGS sequence"/>
</dbReference>